<keyword evidence="3 6" id="KW-0479">Metal-binding</keyword>
<feature type="signal peptide" evidence="7">
    <location>
        <begin position="1"/>
        <end position="23"/>
    </location>
</feature>
<dbReference type="InterPro" id="IPR036909">
    <property type="entry name" value="Cyt_c-like_dom_sf"/>
</dbReference>
<evidence type="ECO:0000256" key="1">
    <source>
        <dbReference type="ARBA" id="ARBA00022448"/>
    </source>
</evidence>
<feature type="domain" description="Cytochrome c" evidence="8">
    <location>
        <begin position="38"/>
        <end position="115"/>
    </location>
</feature>
<gene>
    <name evidence="9" type="ORF">WMW72_28730</name>
</gene>
<dbReference type="PROSITE" id="PS51257">
    <property type="entry name" value="PROKAR_LIPOPROTEIN"/>
    <property type="match status" value="1"/>
</dbReference>
<keyword evidence="10" id="KW-1185">Reference proteome</keyword>
<dbReference type="PANTHER" id="PTHR37823">
    <property type="entry name" value="CYTOCHROME C-553-LIKE"/>
    <property type="match status" value="1"/>
</dbReference>
<protein>
    <submittedName>
        <fullName evidence="9">Cytochrome c</fullName>
    </submittedName>
</protein>
<name>A0ABU9DSP5_9BACL</name>
<comment type="caution">
    <text evidence="9">The sequence shown here is derived from an EMBL/GenBank/DDBJ whole genome shotgun (WGS) entry which is preliminary data.</text>
</comment>
<proteinExistence type="predicted"/>
<keyword evidence="5 6" id="KW-0408">Iron</keyword>
<dbReference type="Proteomes" id="UP001469365">
    <property type="component" value="Unassembled WGS sequence"/>
</dbReference>
<accession>A0ABU9DSP5</accession>
<evidence type="ECO:0000256" key="7">
    <source>
        <dbReference type="SAM" id="SignalP"/>
    </source>
</evidence>
<dbReference type="PROSITE" id="PS51007">
    <property type="entry name" value="CYTC"/>
    <property type="match status" value="1"/>
</dbReference>
<evidence type="ECO:0000256" key="5">
    <source>
        <dbReference type="ARBA" id="ARBA00023004"/>
    </source>
</evidence>
<dbReference type="RefSeq" id="WP_341419027.1">
    <property type="nucleotide sequence ID" value="NZ_JBBPCC010000024.1"/>
</dbReference>
<feature type="chain" id="PRO_5045334164" evidence="7">
    <location>
        <begin position="24"/>
        <end position="117"/>
    </location>
</feature>
<evidence type="ECO:0000256" key="4">
    <source>
        <dbReference type="ARBA" id="ARBA00022982"/>
    </source>
</evidence>
<organism evidence="9 10">
    <name type="scientific">Paenibacillus filicis</name>
    <dbReference type="NCBI Taxonomy" id="669464"/>
    <lineage>
        <taxon>Bacteria</taxon>
        <taxon>Bacillati</taxon>
        <taxon>Bacillota</taxon>
        <taxon>Bacilli</taxon>
        <taxon>Bacillales</taxon>
        <taxon>Paenibacillaceae</taxon>
        <taxon>Paenibacillus</taxon>
    </lineage>
</organism>
<dbReference type="InterPro" id="IPR009056">
    <property type="entry name" value="Cyt_c-like_dom"/>
</dbReference>
<evidence type="ECO:0000256" key="6">
    <source>
        <dbReference type="PROSITE-ProRule" id="PRU00433"/>
    </source>
</evidence>
<dbReference type="Pfam" id="PF13442">
    <property type="entry name" value="Cytochrome_CBB3"/>
    <property type="match status" value="1"/>
</dbReference>
<evidence type="ECO:0000259" key="8">
    <source>
        <dbReference type="PROSITE" id="PS51007"/>
    </source>
</evidence>
<reference evidence="9 10" key="1">
    <citation type="submission" date="2024-04" db="EMBL/GenBank/DDBJ databases">
        <title>draft genome sequnece of Paenibacillus filicis.</title>
        <authorList>
            <person name="Kim D.-U."/>
        </authorList>
    </citation>
    <scope>NUCLEOTIDE SEQUENCE [LARGE SCALE GENOMIC DNA]</scope>
    <source>
        <strain evidence="9 10">KACC14197</strain>
    </source>
</reference>
<keyword evidence="2 6" id="KW-0349">Heme</keyword>
<dbReference type="EMBL" id="JBBPCC010000024">
    <property type="protein sequence ID" value="MEK8131901.1"/>
    <property type="molecule type" value="Genomic_DNA"/>
</dbReference>
<dbReference type="SUPFAM" id="SSF46626">
    <property type="entry name" value="Cytochrome c"/>
    <property type="match status" value="1"/>
</dbReference>
<dbReference type="InterPro" id="IPR051811">
    <property type="entry name" value="Cytochrome_c550/c551-like"/>
</dbReference>
<dbReference type="PANTHER" id="PTHR37823:SF4">
    <property type="entry name" value="MENAQUINOL-CYTOCHROME C REDUCTASE CYTOCHROME B_C SUBUNIT"/>
    <property type="match status" value="1"/>
</dbReference>
<evidence type="ECO:0000313" key="9">
    <source>
        <dbReference type="EMBL" id="MEK8131901.1"/>
    </source>
</evidence>
<dbReference type="Gene3D" id="1.10.760.10">
    <property type="entry name" value="Cytochrome c-like domain"/>
    <property type="match status" value="1"/>
</dbReference>
<keyword evidence="7" id="KW-0732">Signal</keyword>
<keyword evidence="1" id="KW-0813">Transport</keyword>
<keyword evidence="4" id="KW-0249">Electron transport</keyword>
<evidence type="ECO:0000256" key="3">
    <source>
        <dbReference type="ARBA" id="ARBA00022723"/>
    </source>
</evidence>
<evidence type="ECO:0000313" key="10">
    <source>
        <dbReference type="Proteomes" id="UP001469365"/>
    </source>
</evidence>
<sequence length="117" mass="12228">MKTRRRRKKTTACALLLAVSLLAAGCGSAGSDQGDDHPALPAGEVEKLYQANCLACHGQDLAGGVGPNLQQVGQRLTAARIAEQITSGGKQMPAFKKRLTEAETEGLAKWLASQPDG</sequence>
<evidence type="ECO:0000256" key="2">
    <source>
        <dbReference type="ARBA" id="ARBA00022617"/>
    </source>
</evidence>